<dbReference type="KEGG" id="bacg:D2962_14680"/>
<protein>
    <recommendedName>
        <fullName evidence="3">YbbR-like domain-containing protein</fullName>
    </recommendedName>
</protein>
<dbReference type="InterPro" id="IPR053154">
    <property type="entry name" value="c-di-AMP_regulator"/>
</dbReference>
<dbReference type="RefSeq" id="WP_122015417.1">
    <property type="nucleotide sequence ID" value="NZ_CP033169.1"/>
</dbReference>
<sequence>MGKFFSSDLAIKIISVVAALVMWMYVMNEQNPQVTYVVRDVPVKLTNLDQNKFVLLDDSQKFFVNVKVKGRRSLIADLKPQDIDAEVNLRGRMEGENLLPVSVSVPGNIELLDFSPKEIMVSLDGIIEEQMPVSVDVKGVPVEGFDWAQATAKPQAVVVKGPRSRVNAIKTVSAQVDISGKDATVVTTLPLRVLDSQGKEQKDISFRPDMVEVTVPIVPVSSVSITPNIKGAPLEGYIIKDVRVEPPMISVTAPREILNQLQTVSTEPLSIQGYAQTITKEVKLALPRGVKTFNQTLKTFGENSNTVRVTVEIEKLSSRSLNLGPNDISIKDLPLDLQAEMENKAIILTVNGPESIIDRVNNNIIKVYVDAAGLSEGEHTLKIHAEAPMPYIIQKIEPDVIKVTIRRI</sequence>
<dbReference type="Gene3D" id="2.170.120.30">
    <property type="match status" value="2"/>
</dbReference>
<gene>
    <name evidence="1" type="ORF">D2962_14680</name>
</gene>
<evidence type="ECO:0008006" key="3">
    <source>
        <dbReference type="Google" id="ProtNLM"/>
    </source>
</evidence>
<dbReference type="InterPro" id="IPR012505">
    <property type="entry name" value="YbbR"/>
</dbReference>
<evidence type="ECO:0000313" key="2">
    <source>
        <dbReference type="Proteomes" id="UP000280960"/>
    </source>
</evidence>
<reference evidence="1 2" key="1">
    <citation type="submission" date="2018-10" db="EMBL/GenBank/DDBJ databases">
        <authorList>
            <person name="Zhang X."/>
        </authorList>
    </citation>
    <scope>NUCLEOTIDE SEQUENCE [LARGE SCALE GENOMIC DNA]</scope>
    <source>
        <strain evidence="1 2">SK-G1</strain>
    </source>
</reference>
<accession>A0A3G2R8G9</accession>
<dbReference type="AlphaFoldDB" id="A0A3G2R8G9"/>
<organism evidence="1 2">
    <name type="scientific">Biomaibacter acetigenes</name>
    <dbReference type="NCBI Taxonomy" id="2316383"/>
    <lineage>
        <taxon>Bacteria</taxon>
        <taxon>Bacillati</taxon>
        <taxon>Bacillota</taxon>
        <taxon>Clostridia</taxon>
        <taxon>Thermosediminibacterales</taxon>
        <taxon>Tepidanaerobacteraceae</taxon>
        <taxon>Biomaibacter</taxon>
    </lineage>
</organism>
<dbReference type="Gene3D" id="2.170.120.40">
    <property type="entry name" value="YbbR-like domain"/>
    <property type="match status" value="2"/>
</dbReference>
<dbReference type="PANTHER" id="PTHR37804:SF1">
    <property type="entry name" value="CDAA REGULATORY PROTEIN CDAR"/>
    <property type="match status" value="1"/>
</dbReference>
<evidence type="ECO:0000313" key="1">
    <source>
        <dbReference type="EMBL" id="AYO31675.1"/>
    </source>
</evidence>
<dbReference type="Proteomes" id="UP000280960">
    <property type="component" value="Chromosome"/>
</dbReference>
<dbReference type="PANTHER" id="PTHR37804">
    <property type="entry name" value="CDAA REGULATORY PROTEIN CDAR"/>
    <property type="match status" value="1"/>
</dbReference>
<dbReference type="EMBL" id="CP033169">
    <property type="protein sequence ID" value="AYO31675.1"/>
    <property type="molecule type" value="Genomic_DNA"/>
</dbReference>
<proteinExistence type="predicted"/>
<name>A0A3G2R8G9_9FIRM</name>
<keyword evidence="2" id="KW-1185">Reference proteome</keyword>
<dbReference type="CDD" id="cd20206">
    <property type="entry name" value="YbbR"/>
    <property type="match status" value="1"/>
</dbReference>
<dbReference type="Pfam" id="PF07949">
    <property type="entry name" value="YbbR"/>
    <property type="match status" value="4"/>
</dbReference>